<evidence type="ECO:0000313" key="3">
    <source>
        <dbReference type="Proteomes" id="UP000007952"/>
    </source>
</evidence>
<accession>F6FFQ5</accession>
<dbReference type="AlphaFoldDB" id="F6FFQ5"/>
<dbReference type="HOGENOM" id="CLU_098620_0_0_14"/>
<reference key="2">
    <citation type="submission" date="2011-05" db="EMBL/GenBank/DDBJ databases">
        <title>The Genome of Mycoplasma haemofelis Strain Ohio2, a pathogenic hemoplasma of the cat.</title>
        <authorList>
            <person name="Santos A.P."/>
            <person name="Guimaraes A.M.S."/>
            <person name="SanMiguel P.J."/>
            <person name="Martin S.W."/>
            <person name="Messick J.B."/>
        </authorList>
    </citation>
    <scope>NUCLEOTIDE SEQUENCE</scope>
    <source>
        <strain>Ohio2</strain>
    </source>
</reference>
<dbReference type="EMBL" id="CP002808">
    <property type="protein sequence ID" value="AEG73473.1"/>
    <property type="molecule type" value="Genomic_DNA"/>
</dbReference>
<name>F6FFQ5_MYCHI</name>
<feature type="chain" id="PRO_5003334068" description="Lipoprotein" evidence="1">
    <location>
        <begin position="20"/>
        <end position="225"/>
    </location>
</feature>
<evidence type="ECO:0000256" key="1">
    <source>
        <dbReference type="SAM" id="SignalP"/>
    </source>
</evidence>
<organism evidence="2 3">
    <name type="scientific">Mycoplasma haemofelis (strain Ohio2)</name>
    <dbReference type="NCBI Taxonomy" id="859194"/>
    <lineage>
        <taxon>Bacteria</taxon>
        <taxon>Bacillati</taxon>
        <taxon>Mycoplasmatota</taxon>
        <taxon>Mollicutes</taxon>
        <taxon>Mycoplasmataceae</taxon>
        <taxon>Mycoplasma</taxon>
    </lineage>
</organism>
<proteinExistence type="predicted"/>
<evidence type="ECO:0008006" key="4">
    <source>
        <dbReference type="Google" id="ProtNLM"/>
    </source>
</evidence>
<dbReference type="STRING" id="859194.MHF_1235"/>
<keyword evidence="1" id="KW-0732">Signal</keyword>
<protein>
    <recommendedName>
        <fullName evidence="4">Lipoprotein</fullName>
    </recommendedName>
</protein>
<gene>
    <name evidence="2" type="ordered locus">MHF_1235</name>
</gene>
<reference evidence="2 3" key="1">
    <citation type="journal article" date="2011" name="J. Bacteriol.">
        <title>Complete genome sequences of two hemotropic Mycoplasmas, Mycoplasma haemofelis strain Ohio2 and Mycoplasma suis strain Illinois.</title>
        <authorList>
            <person name="Messick J.B."/>
            <person name="Santos A.P."/>
            <person name="Guimaraes A.M."/>
        </authorList>
    </citation>
    <scope>NUCLEOTIDE SEQUENCE [LARGE SCALE GENOMIC DNA]</scope>
    <source>
        <strain evidence="2 3">Ohio2</strain>
    </source>
</reference>
<dbReference type="Proteomes" id="UP000007952">
    <property type="component" value="Chromosome"/>
</dbReference>
<feature type="signal peptide" evidence="1">
    <location>
        <begin position="1"/>
        <end position="19"/>
    </location>
</feature>
<sequence>MVYQGRSASWLVMTTSFKAASLAAGATATAGVGTLAFKGLSPSKEEKSISSLLSKDRTKRAIAVDESTAWTSAWASYKSSSKDSWKLGNGQDVPEGFKNICRDKLESKVSGTDSRDYQDFLSYCARDTLISDLLKDSKLTPLSKTDADSSEGWKKAWEGYIEANKEKLNGDDAWKVKDFKTEKDKKDKALADFRDKCETHLGSKDISNTTLFDQVKGWCTKTSEQ</sequence>
<evidence type="ECO:0000313" key="2">
    <source>
        <dbReference type="EMBL" id="AEG73473.1"/>
    </source>
</evidence>
<dbReference type="KEGG" id="mhf:MHF_1235"/>